<organism evidence="5 6">
    <name type="scientific">Veronia nyctiphanis</name>
    <dbReference type="NCBI Taxonomy" id="1278244"/>
    <lineage>
        <taxon>Bacteria</taxon>
        <taxon>Pseudomonadati</taxon>
        <taxon>Pseudomonadota</taxon>
        <taxon>Gammaproteobacteria</taxon>
        <taxon>Vibrionales</taxon>
        <taxon>Vibrionaceae</taxon>
        <taxon>Veronia</taxon>
    </lineage>
</organism>
<dbReference type="PRINTS" id="PR00032">
    <property type="entry name" value="HTHARAC"/>
</dbReference>
<dbReference type="RefSeq" id="WP_129120690.1">
    <property type="nucleotide sequence ID" value="NZ_PEIB01000001.1"/>
</dbReference>
<dbReference type="AlphaFoldDB" id="A0A4Q0Z070"/>
<dbReference type="InterPro" id="IPR010499">
    <property type="entry name" value="AraC_E-bd"/>
</dbReference>
<proteinExistence type="predicted"/>
<evidence type="ECO:0000259" key="4">
    <source>
        <dbReference type="PROSITE" id="PS01124"/>
    </source>
</evidence>
<keyword evidence="2" id="KW-0238">DNA-binding</keyword>
<evidence type="ECO:0000256" key="1">
    <source>
        <dbReference type="ARBA" id="ARBA00023015"/>
    </source>
</evidence>
<dbReference type="InterPro" id="IPR018062">
    <property type="entry name" value="HTH_AraC-typ_CS"/>
</dbReference>
<dbReference type="Gene3D" id="3.20.80.10">
    <property type="entry name" value="Regulatory factor, effector binding domain"/>
    <property type="match status" value="1"/>
</dbReference>
<feature type="domain" description="HTH araC/xylS-type" evidence="4">
    <location>
        <begin position="14"/>
        <end position="112"/>
    </location>
</feature>
<dbReference type="SUPFAM" id="SSF55136">
    <property type="entry name" value="Probable bacterial effector-binding domain"/>
    <property type="match status" value="1"/>
</dbReference>
<dbReference type="Proteomes" id="UP000290287">
    <property type="component" value="Unassembled WGS sequence"/>
</dbReference>
<dbReference type="InterPro" id="IPR020449">
    <property type="entry name" value="Tscrpt_reg_AraC-type_HTH"/>
</dbReference>
<keyword evidence="3" id="KW-0804">Transcription</keyword>
<reference evidence="5 6" key="1">
    <citation type="submission" date="2017-10" db="EMBL/GenBank/DDBJ databases">
        <title>Nyctiphanis sp. nov., isolated from the stomach of the euphausiid Nyctiphanes simplex (Hansen, 1911) in the Gulf of California.</title>
        <authorList>
            <person name="Gomez-Gil B."/>
            <person name="Aguilar-Mendez M."/>
            <person name="Lopez-Cortes A."/>
            <person name="Gomez-Gutierrez J."/>
            <person name="Roque A."/>
            <person name="Lang E."/>
            <person name="Gonzalez-Castillo A."/>
        </authorList>
    </citation>
    <scope>NUCLEOTIDE SEQUENCE [LARGE SCALE GENOMIC DNA]</scope>
    <source>
        <strain evidence="5 6">CAIM 600</strain>
    </source>
</reference>
<evidence type="ECO:0000313" key="5">
    <source>
        <dbReference type="EMBL" id="RXJ74801.1"/>
    </source>
</evidence>
<sequence length="295" mass="33546">MKKNTEDNYLKRLNAVIDFIYDNIDNSLDINRLADVACMSPYHFHRIYRSVIGEPVNATVRRLRLHKSAALLLRSEHSLLDIAIATGYGSSEAYNRAFRKEFGKTPGQFRVEGGNKLIPSIFSKRTITSEKVDNKMYETELENFEGLRLVGIRHQGDYMDIGQVFEKLLMSAGQYQWMNDTTRMIGIYYDDPSSVPVEDRRSVACMTLPDGAEVPEGRGLEVLDVPAGKTVSLLFKGSYAELEKPYNWLFGEWLPSSGLEMENFPAFEEYLNDNRVTPPSELLTRIHCLVKPSAV</sequence>
<dbReference type="InterPro" id="IPR011256">
    <property type="entry name" value="Reg_factor_effector_dom_sf"/>
</dbReference>
<evidence type="ECO:0000313" key="6">
    <source>
        <dbReference type="Proteomes" id="UP000290287"/>
    </source>
</evidence>
<name>A0A4Q0Z070_9GAMM</name>
<dbReference type="GO" id="GO:0043565">
    <property type="term" value="F:sequence-specific DNA binding"/>
    <property type="evidence" value="ECO:0007669"/>
    <property type="project" value="InterPro"/>
</dbReference>
<dbReference type="PROSITE" id="PS01124">
    <property type="entry name" value="HTH_ARAC_FAMILY_2"/>
    <property type="match status" value="1"/>
</dbReference>
<dbReference type="Pfam" id="PF06445">
    <property type="entry name" value="GyrI-like"/>
    <property type="match status" value="1"/>
</dbReference>
<evidence type="ECO:0000256" key="3">
    <source>
        <dbReference type="ARBA" id="ARBA00023163"/>
    </source>
</evidence>
<dbReference type="PANTHER" id="PTHR40055">
    <property type="entry name" value="TRANSCRIPTIONAL REGULATOR YGIV-RELATED"/>
    <property type="match status" value="1"/>
</dbReference>
<protein>
    <submittedName>
        <fullName evidence="5">AraC family transcriptional regulator</fullName>
    </submittedName>
</protein>
<dbReference type="SUPFAM" id="SSF46689">
    <property type="entry name" value="Homeodomain-like"/>
    <property type="match status" value="2"/>
</dbReference>
<keyword evidence="1" id="KW-0805">Transcription regulation</keyword>
<dbReference type="InterPro" id="IPR029442">
    <property type="entry name" value="GyrI-like"/>
</dbReference>
<accession>A0A4Q0Z070</accession>
<dbReference type="PANTHER" id="PTHR40055:SF1">
    <property type="entry name" value="TRANSCRIPTIONAL REGULATOR YGIV-RELATED"/>
    <property type="match status" value="1"/>
</dbReference>
<dbReference type="SMART" id="SM00342">
    <property type="entry name" value="HTH_ARAC"/>
    <property type="match status" value="1"/>
</dbReference>
<dbReference type="EMBL" id="PEIB01000001">
    <property type="protein sequence ID" value="RXJ74801.1"/>
    <property type="molecule type" value="Genomic_DNA"/>
</dbReference>
<dbReference type="GO" id="GO:0003700">
    <property type="term" value="F:DNA-binding transcription factor activity"/>
    <property type="evidence" value="ECO:0007669"/>
    <property type="project" value="InterPro"/>
</dbReference>
<dbReference type="OrthoDB" id="282744at2"/>
<keyword evidence="6" id="KW-1185">Reference proteome</keyword>
<dbReference type="InterPro" id="IPR018060">
    <property type="entry name" value="HTH_AraC"/>
</dbReference>
<dbReference type="Pfam" id="PF12833">
    <property type="entry name" value="HTH_18"/>
    <property type="match status" value="1"/>
</dbReference>
<dbReference type="Gene3D" id="1.10.10.60">
    <property type="entry name" value="Homeodomain-like"/>
    <property type="match status" value="2"/>
</dbReference>
<dbReference type="SMART" id="SM00871">
    <property type="entry name" value="AraC_E_bind"/>
    <property type="match status" value="1"/>
</dbReference>
<dbReference type="InterPro" id="IPR009057">
    <property type="entry name" value="Homeodomain-like_sf"/>
</dbReference>
<dbReference type="PROSITE" id="PS00041">
    <property type="entry name" value="HTH_ARAC_FAMILY_1"/>
    <property type="match status" value="1"/>
</dbReference>
<comment type="caution">
    <text evidence="5">The sequence shown here is derived from an EMBL/GenBank/DDBJ whole genome shotgun (WGS) entry which is preliminary data.</text>
</comment>
<dbReference type="InterPro" id="IPR050908">
    <property type="entry name" value="SmbC-like"/>
</dbReference>
<gene>
    <name evidence="5" type="ORF">CS022_00835</name>
</gene>
<evidence type="ECO:0000256" key="2">
    <source>
        <dbReference type="ARBA" id="ARBA00023125"/>
    </source>
</evidence>